<feature type="domain" description="2Fe-2S ferredoxin-type" evidence="2">
    <location>
        <begin position="59"/>
        <end position="163"/>
    </location>
</feature>
<protein>
    <submittedName>
        <fullName evidence="3">Metal-binding protein</fullName>
    </submittedName>
</protein>
<feature type="compositionally biased region" description="Pro residues" evidence="1">
    <location>
        <begin position="18"/>
        <end position="27"/>
    </location>
</feature>
<dbReference type="PROSITE" id="PS51085">
    <property type="entry name" value="2FE2S_FER_2"/>
    <property type="match status" value="1"/>
</dbReference>
<dbReference type="Pfam" id="PF17651">
    <property type="entry name" value="Raco_middle"/>
    <property type="match status" value="1"/>
</dbReference>
<comment type="caution">
    <text evidence="3">The sequence shown here is derived from an EMBL/GenBank/DDBJ whole genome shotgun (WGS) entry which is preliminary data.</text>
</comment>
<dbReference type="Gene3D" id="3.10.20.30">
    <property type="match status" value="1"/>
</dbReference>
<dbReference type="InterPro" id="IPR041414">
    <property type="entry name" value="Raco-like_middle"/>
</dbReference>
<gene>
    <name evidence="3" type="ORF">CXG46_04815</name>
</gene>
<dbReference type="InterPro" id="IPR043129">
    <property type="entry name" value="ATPase_NBD"/>
</dbReference>
<sequence length="684" mass="71508">MDRGPPRPAGGGGGRGVTPPPEPPEGPEGPEFSLADVAREGLIERPGADPAPHDGTGRVDLTFTVHSLAPDGTAAPPTQRGVRVPPGVTVFDAASWNGIAIDSTCGGHGTCHKCRIQVTTATEVAVTRHDVRTFTSAQLAEGWRLGCLVHATRDLAVEVPPLTTRPKAATVGIGRQVILRPALQKRYVELAEATLADQRTDLVRLTDAIDDLELTADLHVLRRLSTVLREADFKVTAVVIDEALIDVEPGDTTAARYAIAFDLGTTTVVGTLLDVGTGTPMAVASMLNAQQPFGGDVITRISATMMDKDALGRLQQAAASTLSALAGEVCREAGVDPTQVYEVAIAGNATMTALALGIDPEPLGVAPFVMSAAQPPSVLAAEIGLTLHPRARAFFFPALGAYVGGDIVAGMLATGMDRDKRTRLFIDVGTNCEIVLSDGEKILSTAAPAGPAFEGGAIRCGMRAADGAIEVIKVDPHAQDGDPAVTLGVIGDVEPKGLCGSGLVDAVAELVRVGLLDPSGRLVPDEDAKDIAPALADRLTKIGEERVFVLHRPTPDADPAECVYLSQRDVRELQFAKAAISTGWSLLLEELGLEHGDVQQVLLAGSFGSYLSPASAVRIGLVPQLPVLRIVAAGNVAGEGAKMALLSVRERAGALALLEEVTYVELSDRPDFNDAFVDQLSFRH</sequence>
<evidence type="ECO:0000313" key="3">
    <source>
        <dbReference type="EMBL" id="PKH43888.1"/>
    </source>
</evidence>
<dbReference type="InterPro" id="IPR040506">
    <property type="entry name" value="RACo_linker"/>
</dbReference>
<dbReference type="Pfam" id="PF14574">
    <property type="entry name" value="RACo_C_ter"/>
    <property type="match status" value="1"/>
</dbReference>
<keyword evidence="4" id="KW-1185">Reference proteome</keyword>
<dbReference type="Gene3D" id="3.10.20.880">
    <property type="match status" value="1"/>
</dbReference>
<evidence type="ECO:0000313" key="4">
    <source>
        <dbReference type="Proteomes" id="UP000233565"/>
    </source>
</evidence>
<dbReference type="InterPro" id="IPR027980">
    <property type="entry name" value="RACo_C"/>
</dbReference>
<dbReference type="InterPro" id="IPR012675">
    <property type="entry name" value="Beta-grasp_dom_sf"/>
</dbReference>
<dbReference type="Pfam" id="PF00111">
    <property type="entry name" value="Fer2"/>
    <property type="match status" value="1"/>
</dbReference>
<dbReference type="InterPro" id="IPR001041">
    <property type="entry name" value="2Fe-2S_ferredoxin-type"/>
</dbReference>
<dbReference type="SUPFAM" id="SSF53067">
    <property type="entry name" value="Actin-like ATPase domain"/>
    <property type="match status" value="1"/>
</dbReference>
<evidence type="ECO:0000259" key="2">
    <source>
        <dbReference type="PROSITE" id="PS51085"/>
    </source>
</evidence>
<accession>A0ABX4R1V6</accession>
<dbReference type="CDD" id="cd00207">
    <property type="entry name" value="fer2"/>
    <property type="match status" value="1"/>
</dbReference>
<dbReference type="PANTHER" id="PTHR42895:SF1">
    <property type="entry name" value="IRON-SULFUR CLUSTER PROTEIN"/>
    <property type="match status" value="1"/>
</dbReference>
<name>A0ABX4R1V6_9ACTN</name>
<proteinExistence type="predicted"/>
<dbReference type="SUPFAM" id="SSF54292">
    <property type="entry name" value="2Fe-2S ferredoxin-like"/>
    <property type="match status" value="1"/>
</dbReference>
<dbReference type="Proteomes" id="UP000233565">
    <property type="component" value="Unassembled WGS sequence"/>
</dbReference>
<dbReference type="InterPro" id="IPR036010">
    <property type="entry name" value="2Fe-2S_ferredoxin-like_sf"/>
</dbReference>
<dbReference type="InterPro" id="IPR052911">
    <property type="entry name" value="Corrinoid_activation_enz"/>
</dbReference>
<dbReference type="Pfam" id="PF17650">
    <property type="entry name" value="RACo_linker"/>
    <property type="match status" value="1"/>
</dbReference>
<reference evidence="3 4" key="1">
    <citation type="submission" date="2017-12" db="EMBL/GenBank/DDBJ databases">
        <title>Pharmacopeia of the Arctic Ocean.</title>
        <authorList>
            <person name="Collins E."/>
            <person name="Ducluzeau A.-L."/>
        </authorList>
    </citation>
    <scope>NUCLEOTIDE SEQUENCE [LARGE SCALE GENOMIC DNA]</scope>
    <source>
        <strain evidence="3 4">DSM 23325</strain>
    </source>
</reference>
<dbReference type="EMBL" id="PJBV01000011">
    <property type="protein sequence ID" value="PKH43888.1"/>
    <property type="molecule type" value="Genomic_DNA"/>
</dbReference>
<dbReference type="InterPro" id="IPR042259">
    <property type="entry name" value="Raco-like_middle_sf"/>
</dbReference>
<dbReference type="PANTHER" id="PTHR42895">
    <property type="entry name" value="IRON-SULFUR CLUSTER-BINDING PROTEIN-RELATED"/>
    <property type="match status" value="1"/>
</dbReference>
<dbReference type="Gene3D" id="3.30.420.480">
    <property type="entry name" value="Domain of unknown function (DUF4445)"/>
    <property type="match status" value="1"/>
</dbReference>
<organism evidence="3 4">
    <name type="scientific">Nocardioides alpinus</name>
    <dbReference type="NCBI Taxonomy" id="748909"/>
    <lineage>
        <taxon>Bacteria</taxon>
        <taxon>Bacillati</taxon>
        <taxon>Actinomycetota</taxon>
        <taxon>Actinomycetes</taxon>
        <taxon>Propionibacteriales</taxon>
        <taxon>Nocardioidaceae</taxon>
        <taxon>Nocardioides</taxon>
    </lineage>
</organism>
<evidence type="ECO:0000256" key="1">
    <source>
        <dbReference type="SAM" id="MobiDB-lite"/>
    </source>
</evidence>
<feature type="region of interest" description="Disordered" evidence="1">
    <location>
        <begin position="1"/>
        <end position="38"/>
    </location>
</feature>